<dbReference type="AlphaFoldDB" id="A0A8T0EI98"/>
<reference evidence="1" key="1">
    <citation type="journal article" date="2020" name="bioRxiv">
        <title>Chromosome-level reference genome of the European wasp spider Argiope bruennichi: a resource for studies on range expansion and evolutionary adaptation.</title>
        <authorList>
            <person name="Sheffer M.M."/>
            <person name="Hoppe A."/>
            <person name="Krehenwinkel H."/>
            <person name="Uhl G."/>
            <person name="Kuss A.W."/>
            <person name="Jensen L."/>
            <person name="Jensen C."/>
            <person name="Gillespie R.G."/>
            <person name="Hoff K.J."/>
            <person name="Prost S."/>
        </authorList>
    </citation>
    <scope>NUCLEOTIDE SEQUENCE</scope>
</reference>
<accession>A0A8T0EI98</accession>
<keyword evidence="2" id="KW-1185">Reference proteome</keyword>
<sequence length="125" mass="14777">MALFNKAKKRNSVERISDQRSYLYAVVKLEKSPQSLRVMCVKKMCCIFKYVRLKLRGHLLQPYINNSQSYDMFGLMPLFVVNGIDGLIWVQNFDSVFDASRIIPDNKFEENIMVESFKIFQIYFE</sequence>
<proteinExistence type="predicted"/>
<evidence type="ECO:0000313" key="2">
    <source>
        <dbReference type="Proteomes" id="UP000807504"/>
    </source>
</evidence>
<organism evidence="1 2">
    <name type="scientific">Argiope bruennichi</name>
    <name type="common">Wasp spider</name>
    <name type="synonym">Aranea bruennichi</name>
    <dbReference type="NCBI Taxonomy" id="94029"/>
    <lineage>
        <taxon>Eukaryota</taxon>
        <taxon>Metazoa</taxon>
        <taxon>Ecdysozoa</taxon>
        <taxon>Arthropoda</taxon>
        <taxon>Chelicerata</taxon>
        <taxon>Arachnida</taxon>
        <taxon>Araneae</taxon>
        <taxon>Araneomorphae</taxon>
        <taxon>Entelegynae</taxon>
        <taxon>Araneoidea</taxon>
        <taxon>Araneidae</taxon>
        <taxon>Argiope</taxon>
    </lineage>
</organism>
<evidence type="ECO:0000313" key="1">
    <source>
        <dbReference type="EMBL" id="KAF8773743.1"/>
    </source>
</evidence>
<reference evidence="1" key="2">
    <citation type="submission" date="2020-06" db="EMBL/GenBank/DDBJ databases">
        <authorList>
            <person name="Sheffer M."/>
        </authorList>
    </citation>
    <scope>NUCLEOTIDE SEQUENCE</scope>
</reference>
<dbReference type="Proteomes" id="UP000807504">
    <property type="component" value="Unassembled WGS sequence"/>
</dbReference>
<protein>
    <submittedName>
        <fullName evidence="1">Uncharacterized protein</fullName>
    </submittedName>
</protein>
<name>A0A8T0EI98_ARGBR</name>
<comment type="caution">
    <text evidence="1">The sequence shown here is derived from an EMBL/GenBank/DDBJ whole genome shotgun (WGS) entry which is preliminary data.</text>
</comment>
<gene>
    <name evidence="1" type="ORF">HNY73_016376</name>
</gene>
<dbReference type="EMBL" id="JABXBU010002227">
    <property type="protein sequence ID" value="KAF8773743.1"/>
    <property type="molecule type" value="Genomic_DNA"/>
</dbReference>